<evidence type="ECO:0000259" key="10">
    <source>
        <dbReference type="Pfam" id="PF01225"/>
    </source>
</evidence>
<dbReference type="NCBIfam" id="TIGR01085">
    <property type="entry name" value="murE"/>
    <property type="match status" value="1"/>
</dbReference>
<comment type="PTM">
    <text evidence="8">Carboxylation is probably crucial for Mg(2+) binding and, consequently, for the gamma-phosphate positioning of ATP.</text>
</comment>
<dbReference type="Gene3D" id="3.40.1390.10">
    <property type="entry name" value="MurE/MurF, N-terminal domain"/>
    <property type="match status" value="1"/>
</dbReference>
<proteinExistence type="inferred from homology"/>
<dbReference type="AlphaFoldDB" id="A0A7G9B270"/>
<feature type="binding site" evidence="8">
    <location>
        <begin position="400"/>
        <end position="403"/>
    </location>
    <ligand>
        <name>meso-2,6-diaminopimelate</name>
        <dbReference type="ChEBI" id="CHEBI:57791"/>
    </ligand>
</feature>
<feature type="binding site" evidence="8">
    <location>
        <begin position="108"/>
        <end position="114"/>
    </location>
    <ligand>
        <name>ATP</name>
        <dbReference type="ChEBI" id="CHEBI:30616"/>
    </ligand>
</feature>
<dbReference type="PANTHER" id="PTHR23135">
    <property type="entry name" value="MUR LIGASE FAMILY MEMBER"/>
    <property type="match status" value="1"/>
</dbReference>
<dbReference type="GO" id="GO:0005524">
    <property type="term" value="F:ATP binding"/>
    <property type="evidence" value="ECO:0007669"/>
    <property type="project" value="UniProtKB-UniRule"/>
</dbReference>
<keyword evidence="4 8" id="KW-0133">Cell shape</keyword>
<feature type="domain" description="Mur ligase central" evidence="12">
    <location>
        <begin position="106"/>
        <end position="303"/>
    </location>
</feature>
<feature type="binding site" evidence="8">
    <location>
        <position position="178"/>
    </location>
    <ligand>
        <name>UDP-N-acetyl-alpha-D-muramoyl-L-alanyl-D-glutamate</name>
        <dbReference type="ChEBI" id="CHEBI:83900"/>
    </ligand>
</feature>
<keyword evidence="3 8" id="KW-0132">Cell division</keyword>
<keyword evidence="8" id="KW-0963">Cytoplasm</keyword>
<comment type="caution">
    <text evidence="8">Lacks conserved residue(s) required for the propagation of feature annotation.</text>
</comment>
<dbReference type="Pfam" id="PF08245">
    <property type="entry name" value="Mur_ligase_M"/>
    <property type="match status" value="1"/>
</dbReference>
<accession>A0A7G9B270</accession>
<organism evidence="13 14">
    <name type="scientific">Oscillibacter hominis</name>
    <dbReference type="NCBI Taxonomy" id="2763056"/>
    <lineage>
        <taxon>Bacteria</taxon>
        <taxon>Bacillati</taxon>
        <taxon>Bacillota</taxon>
        <taxon>Clostridia</taxon>
        <taxon>Eubacteriales</taxon>
        <taxon>Oscillospiraceae</taxon>
        <taxon>Oscillibacter</taxon>
    </lineage>
</organism>
<evidence type="ECO:0000256" key="8">
    <source>
        <dbReference type="HAMAP-Rule" id="MF_00208"/>
    </source>
</evidence>
<feature type="binding site" evidence="8">
    <location>
        <position position="456"/>
    </location>
    <ligand>
        <name>meso-2,6-diaminopimelate</name>
        <dbReference type="ChEBI" id="CHEBI:57791"/>
    </ligand>
</feature>
<dbReference type="NCBIfam" id="NF001126">
    <property type="entry name" value="PRK00139.1-4"/>
    <property type="match status" value="1"/>
</dbReference>
<evidence type="ECO:0000256" key="6">
    <source>
        <dbReference type="ARBA" id="ARBA00023306"/>
    </source>
</evidence>
<dbReference type="InterPro" id="IPR000713">
    <property type="entry name" value="Mur_ligase_N"/>
</dbReference>
<gene>
    <name evidence="8" type="primary">murE</name>
    <name evidence="13" type="ORF">H8790_09220</name>
</gene>
<dbReference type="GO" id="GO:0051301">
    <property type="term" value="P:cell division"/>
    <property type="evidence" value="ECO:0007669"/>
    <property type="project" value="UniProtKB-KW"/>
</dbReference>
<dbReference type="RefSeq" id="WP_187332242.1">
    <property type="nucleotide sequence ID" value="NZ_CP060490.1"/>
</dbReference>
<evidence type="ECO:0000256" key="4">
    <source>
        <dbReference type="ARBA" id="ARBA00022960"/>
    </source>
</evidence>
<feature type="binding site" evidence="8">
    <location>
        <position position="376"/>
    </location>
    <ligand>
        <name>meso-2,6-diaminopimelate</name>
        <dbReference type="ChEBI" id="CHEBI:57791"/>
    </ligand>
</feature>
<evidence type="ECO:0000259" key="12">
    <source>
        <dbReference type="Pfam" id="PF08245"/>
    </source>
</evidence>
<dbReference type="Gene3D" id="3.90.190.20">
    <property type="entry name" value="Mur ligase, C-terminal domain"/>
    <property type="match status" value="1"/>
</dbReference>
<comment type="similarity">
    <text evidence="2 8">Belongs to the MurCDEF family. MurE subfamily.</text>
</comment>
<feature type="domain" description="Mur ligase C-terminal" evidence="11">
    <location>
        <begin position="326"/>
        <end position="454"/>
    </location>
</feature>
<protein>
    <recommendedName>
        <fullName evidence="8">UDP-N-acetylmuramoyl-L-alanyl-D-glutamate--2,6-diaminopimelate ligase</fullName>
        <ecNumber evidence="8">6.3.2.13</ecNumber>
    </recommendedName>
    <alternativeName>
        <fullName evidence="8">Meso-A2pm-adding enzyme</fullName>
    </alternativeName>
    <alternativeName>
        <fullName evidence="8">Meso-diaminopimelate-adding enzyme</fullName>
    </alternativeName>
    <alternativeName>
        <fullName evidence="8">UDP-MurNAc-L-Ala-D-Glu:meso-diaminopimelate ligase</fullName>
    </alternativeName>
    <alternativeName>
        <fullName evidence="8">UDP-MurNAc-tripeptide synthetase</fullName>
    </alternativeName>
    <alternativeName>
        <fullName evidence="8">UDP-N-acetylmuramyl-tripeptide synthetase</fullName>
    </alternativeName>
</protein>
<feature type="domain" description="Mur ligase N-terminal catalytic" evidence="10">
    <location>
        <begin position="22"/>
        <end position="80"/>
    </location>
</feature>
<evidence type="ECO:0000256" key="5">
    <source>
        <dbReference type="ARBA" id="ARBA00022984"/>
    </source>
</evidence>
<keyword evidence="5 8" id="KW-0573">Peptidoglycan synthesis</keyword>
<dbReference type="InterPro" id="IPR035911">
    <property type="entry name" value="MurE/MurF_N"/>
</dbReference>
<dbReference type="GO" id="GO:0009252">
    <property type="term" value="P:peptidoglycan biosynthetic process"/>
    <property type="evidence" value="ECO:0007669"/>
    <property type="project" value="UniProtKB-UniRule"/>
</dbReference>
<keyword evidence="8" id="KW-0547">Nucleotide-binding</keyword>
<comment type="pathway">
    <text evidence="1 8 9">Cell wall biogenesis; peptidoglycan biosynthesis.</text>
</comment>
<keyword evidence="8" id="KW-0460">Magnesium</keyword>
<dbReference type="InterPro" id="IPR036565">
    <property type="entry name" value="Mur-like_cat_sf"/>
</dbReference>
<evidence type="ECO:0000256" key="7">
    <source>
        <dbReference type="ARBA" id="ARBA00023316"/>
    </source>
</evidence>
<dbReference type="EC" id="6.3.2.13" evidence="8"/>
<dbReference type="InterPro" id="IPR004101">
    <property type="entry name" value="Mur_ligase_C"/>
</dbReference>
<dbReference type="SUPFAM" id="SSF53623">
    <property type="entry name" value="MurD-like peptide ligases, catalytic domain"/>
    <property type="match status" value="1"/>
</dbReference>
<name>A0A7G9B270_9FIRM</name>
<dbReference type="GO" id="GO:0008765">
    <property type="term" value="F:UDP-N-acetylmuramoylalanyl-D-glutamate-2,6-diaminopimelate ligase activity"/>
    <property type="evidence" value="ECO:0007669"/>
    <property type="project" value="UniProtKB-UniRule"/>
</dbReference>
<evidence type="ECO:0000256" key="9">
    <source>
        <dbReference type="RuleBase" id="RU004135"/>
    </source>
</evidence>
<dbReference type="PANTHER" id="PTHR23135:SF4">
    <property type="entry name" value="UDP-N-ACETYLMURAMOYL-L-ALANYL-D-GLUTAMATE--2,6-DIAMINOPIMELATE LIGASE MURE HOMOLOG, CHLOROPLASTIC"/>
    <property type="match status" value="1"/>
</dbReference>
<dbReference type="HAMAP" id="MF_00208">
    <property type="entry name" value="MurE"/>
    <property type="match status" value="1"/>
</dbReference>
<evidence type="ECO:0000256" key="1">
    <source>
        <dbReference type="ARBA" id="ARBA00004752"/>
    </source>
</evidence>
<keyword evidence="8 13" id="KW-0436">Ligase</keyword>
<dbReference type="UniPathway" id="UPA00219"/>
<comment type="cofactor">
    <cofactor evidence="8">
        <name>Mg(2+)</name>
        <dbReference type="ChEBI" id="CHEBI:18420"/>
    </cofactor>
</comment>
<feature type="binding site" evidence="8">
    <location>
        <begin position="151"/>
        <end position="152"/>
    </location>
    <ligand>
        <name>UDP-N-acetyl-alpha-D-muramoyl-L-alanyl-D-glutamate</name>
        <dbReference type="ChEBI" id="CHEBI:83900"/>
    </ligand>
</feature>
<comment type="subcellular location">
    <subcellularLocation>
        <location evidence="8 9">Cytoplasm</location>
    </subcellularLocation>
</comment>
<dbReference type="GO" id="GO:0008360">
    <property type="term" value="P:regulation of cell shape"/>
    <property type="evidence" value="ECO:0007669"/>
    <property type="project" value="UniProtKB-KW"/>
</dbReference>
<dbReference type="EMBL" id="CP060490">
    <property type="protein sequence ID" value="QNL43651.1"/>
    <property type="molecule type" value="Genomic_DNA"/>
</dbReference>
<keyword evidence="8" id="KW-0067">ATP-binding</keyword>
<dbReference type="InterPro" id="IPR013221">
    <property type="entry name" value="Mur_ligase_cen"/>
</dbReference>
<comment type="catalytic activity">
    <reaction evidence="8">
        <text>UDP-N-acetyl-alpha-D-muramoyl-L-alanyl-D-glutamate + meso-2,6-diaminopimelate + ATP = UDP-N-acetyl-alpha-D-muramoyl-L-alanyl-gamma-D-glutamyl-meso-2,6-diaminopimelate + ADP + phosphate + H(+)</text>
        <dbReference type="Rhea" id="RHEA:23676"/>
        <dbReference type="ChEBI" id="CHEBI:15378"/>
        <dbReference type="ChEBI" id="CHEBI:30616"/>
        <dbReference type="ChEBI" id="CHEBI:43474"/>
        <dbReference type="ChEBI" id="CHEBI:57791"/>
        <dbReference type="ChEBI" id="CHEBI:83900"/>
        <dbReference type="ChEBI" id="CHEBI:83905"/>
        <dbReference type="ChEBI" id="CHEBI:456216"/>
        <dbReference type="EC" id="6.3.2.13"/>
    </reaction>
</comment>
<feature type="binding site" evidence="8">
    <location>
        <position position="186"/>
    </location>
    <ligand>
        <name>UDP-N-acetyl-alpha-D-muramoyl-L-alanyl-D-glutamate</name>
        <dbReference type="ChEBI" id="CHEBI:83900"/>
    </ligand>
</feature>
<comment type="function">
    <text evidence="8">Catalyzes the addition of meso-diaminopimelic acid to the nucleotide precursor UDP-N-acetylmuramoyl-L-alanyl-D-glutamate (UMAG) in the biosynthesis of bacterial cell-wall peptidoglycan.</text>
</comment>
<dbReference type="SUPFAM" id="SSF63418">
    <property type="entry name" value="MurE/MurF N-terminal domain"/>
    <property type="match status" value="1"/>
</dbReference>
<evidence type="ECO:0000256" key="3">
    <source>
        <dbReference type="ARBA" id="ARBA00022618"/>
    </source>
</evidence>
<dbReference type="GO" id="GO:0071555">
    <property type="term" value="P:cell wall organization"/>
    <property type="evidence" value="ECO:0007669"/>
    <property type="project" value="UniProtKB-KW"/>
</dbReference>
<dbReference type="SUPFAM" id="SSF53244">
    <property type="entry name" value="MurD-like peptide ligases, peptide-binding domain"/>
    <property type="match status" value="1"/>
</dbReference>
<dbReference type="InterPro" id="IPR005761">
    <property type="entry name" value="UDP-N-AcMur-Glu-dNH2Pim_ligase"/>
</dbReference>
<feature type="modified residue" description="N6-carboxylysine" evidence="8">
    <location>
        <position position="218"/>
    </location>
</feature>
<dbReference type="GO" id="GO:0000287">
    <property type="term" value="F:magnesium ion binding"/>
    <property type="evidence" value="ECO:0007669"/>
    <property type="project" value="UniProtKB-UniRule"/>
</dbReference>
<evidence type="ECO:0000313" key="13">
    <source>
        <dbReference type="EMBL" id="QNL43651.1"/>
    </source>
</evidence>
<keyword evidence="14" id="KW-1185">Reference proteome</keyword>
<evidence type="ECO:0000259" key="11">
    <source>
        <dbReference type="Pfam" id="PF02875"/>
    </source>
</evidence>
<feature type="short sequence motif" description="Meso-diaminopimelate recognition motif" evidence="8">
    <location>
        <begin position="400"/>
        <end position="403"/>
    </location>
</feature>
<feature type="binding site" evidence="8">
    <location>
        <position position="30"/>
    </location>
    <ligand>
        <name>UDP-N-acetyl-alpha-D-muramoyl-L-alanyl-D-glutamate</name>
        <dbReference type="ChEBI" id="CHEBI:83900"/>
    </ligand>
</feature>
<dbReference type="Pfam" id="PF01225">
    <property type="entry name" value="Mur_ligase"/>
    <property type="match status" value="1"/>
</dbReference>
<dbReference type="GO" id="GO:0005737">
    <property type="term" value="C:cytoplasm"/>
    <property type="evidence" value="ECO:0007669"/>
    <property type="project" value="UniProtKB-SubCell"/>
</dbReference>
<dbReference type="Proteomes" id="UP000515960">
    <property type="component" value="Chromosome"/>
</dbReference>
<keyword evidence="7 8" id="KW-0961">Cell wall biogenesis/degradation</keyword>
<keyword evidence="6 8" id="KW-0131">Cell cycle</keyword>
<dbReference type="Gene3D" id="3.40.1190.10">
    <property type="entry name" value="Mur-like, catalytic domain"/>
    <property type="match status" value="1"/>
</dbReference>
<reference evidence="13 14" key="1">
    <citation type="submission" date="2020-08" db="EMBL/GenBank/DDBJ databases">
        <authorList>
            <person name="Liu C."/>
            <person name="Sun Q."/>
        </authorList>
    </citation>
    <scope>NUCLEOTIDE SEQUENCE [LARGE SCALE GENOMIC DNA]</scope>
    <source>
        <strain evidence="13 14">NSJ-62</strain>
    </source>
</reference>
<dbReference type="Pfam" id="PF02875">
    <property type="entry name" value="Mur_ligase_C"/>
    <property type="match status" value="1"/>
</dbReference>
<dbReference type="KEGG" id="ohi:H8790_09220"/>
<sequence length="482" mass="52729">MKLKELLRDIIVLDTNADGDLEITGVSYDSRKTRPGDLFVAMPGYSMDGHAFIGKAAAAGAACVLCERPPEEEIPYVQVANSRHGLALVGANWFGRPAEKMSVVAVTGTNGKTTTTYLLKAILEQARGAKVGLIGTNQNMIGQEAVPTERTTPESFEVQKLFRAMLDQGCSYVVMETSSHALYEGRVYGIPFSVGIFTNLTQDHLDFHKTMENYCDAKAILFRSCAVGVYNADDPWSNRLMEGATCRAFSYARDADADLRAEHIDLGADHISFDAVTADERVKIKVGIPGGFMVYNTLDVLGAALQLGISLEESARVLARVPHVKGRVEVVPTPGKDYTILIDYAHSPDGLENVLSSVRGFAKGRTVAVFGCGGDRDRTKRPKMGRIAAQLADFVVVTSDNPRTEDPMAIIREILPGMEGTQTPYVVVENRIEAIHYAMDHARKDDVIVLCGKGHETYQVVGTEKHHLDEREVVADHLKEQQ</sequence>
<evidence type="ECO:0000256" key="2">
    <source>
        <dbReference type="ARBA" id="ARBA00005898"/>
    </source>
</evidence>
<evidence type="ECO:0000313" key="14">
    <source>
        <dbReference type="Proteomes" id="UP000515960"/>
    </source>
</evidence>
<dbReference type="NCBIfam" id="NF001124">
    <property type="entry name" value="PRK00139.1-2"/>
    <property type="match status" value="1"/>
</dbReference>
<dbReference type="InterPro" id="IPR036615">
    <property type="entry name" value="Mur_ligase_C_dom_sf"/>
</dbReference>
<feature type="binding site" evidence="8">
    <location>
        <position position="452"/>
    </location>
    <ligand>
        <name>meso-2,6-diaminopimelate</name>
        <dbReference type="ChEBI" id="CHEBI:57791"/>
    </ligand>
</feature>